<accession>A0A0W0G1R1</accession>
<evidence type="ECO:0000313" key="3">
    <source>
        <dbReference type="Proteomes" id="UP000054988"/>
    </source>
</evidence>
<dbReference type="EMBL" id="LATX01001323">
    <property type="protein sequence ID" value="KTB42524.1"/>
    <property type="molecule type" value="Genomic_DNA"/>
</dbReference>
<feature type="compositionally biased region" description="Basic and acidic residues" evidence="1">
    <location>
        <begin position="1"/>
        <end position="18"/>
    </location>
</feature>
<feature type="region of interest" description="Disordered" evidence="1">
    <location>
        <begin position="180"/>
        <end position="201"/>
    </location>
</feature>
<protein>
    <submittedName>
        <fullName evidence="2">Uncharacterized protein</fullName>
    </submittedName>
</protein>
<dbReference type="AlphaFoldDB" id="A0A0W0G1R1"/>
<name>A0A0W0G1R1_MONRR</name>
<feature type="region of interest" description="Disordered" evidence="1">
    <location>
        <begin position="1"/>
        <end position="43"/>
    </location>
</feature>
<gene>
    <name evidence="2" type="ORF">WG66_4899</name>
</gene>
<evidence type="ECO:0000256" key="1">
    <source>
        <dbReference type="SAM" id="MobiDB-lite"/>
    </source>
</evidence>
<reference evidence="2 3" key="1">
    <citation type="submission" date="2015-12" db="EMBL/GenBank/DDBJ databases">
        <title>Draft genome sequence of Moniliophthora roreri, the causal agent of frosty pod rot of cacao.</title>
        <authorList>
            <person name="Aime M.C."/>
            <person name="Diaz-Valderrama J.R."/>
            <person name="Kijpornyongpan T."/>
            <person name="Phillips-Mora W."/>
        </authorList>
    </citation>
    <scope>NUCLEOTIDE SEQUENCE [LARGE SCALE GENOMIC DNA]</scope>
    <source>
        <strain evidence="2 3">MCA 2952</strain>
    </source>
</reference>
<proteinExistence type="predicted"/>
<feature type="compositionally biased region" description="Acidic residues" evidence="1">
    <location>
        <begin position="188"/>
        <end position="201"/>
    </location>
</feature>
<dbReference type="Proteomes" id="UP000054988">
    <property type="component" value="Unassembled WGS sequence"/>
</dbReference>
<evidence type="ECO:0000313" key="2">
    <source>
        <dbReference type="EMBL" id="KTB42524.1"/>
    </source>
</evidence>
<sequence length="201" mass="22577">MVQFHPHVEEDVVVREREGDEENQPLPSPHPSIPKILNNPQQKDRSLPLMPSEMWMDCASALCVNWTTISPETARATFAGDASSMCLDISLQGVCSEDGLCDFHMKGLVQIVVLFQTITIMMMTDTTITIENNNWSFIVETEGERREFLFMGVNPKKVWLADVKKGVEERMKKGWQLGVSQGSTMAEVETEQEELGDEGGQ</sequence>
<organism evidence="2 3">
    <name type="scientific">Moniliophthora roreri</name>
    <name type="common">Frosty pod rot fungus</name>
    <name type="synonym">Monilia roreri</name>
    <dbReference type="NCBI Taxonomy" id="221103"/>
    <lineage>
        <taxon>Eukaryota</taxon>
        <taxon>Fungi</taxon>
        <taxon>Dikarya</taxon>
        <taxon>Basidiomycota</taxon>
        <taxon>Agaricomycotina</taxon>
        <taxon>Agaricomycetes</taxon>
        <taxon>Agaricomycetidae</taxon>
        <taxon>Agaricales</taxon>
        <taxon>Marasmiineae</taxon>
        <taxon>Marasmiaceae</taxon>
        <taxon>Moniliophthora</taxon>
    </lineage>
</organism>
<comment type="caution">
    <text evidence="2">The sequence shown here is derived from an EMBL/GenBank/DDBJ whole genome shotgun (WGS) entry which is preliminary data.</text>
</comment>